<dbReference type="STRING" id="33903.AQJ43_21865"/>
<dbReference type="EMBL" id="BJHX01000001">
    <property type="protein sequence ID" value="GDY64857.1"/>
    <property type="molecule type" value="Genomic_DNA"/>
</dbReference>
<comment type="caution">
    <text evidence="16">The sequence shown here is derived from an EMBL/GenBank/DDBJ whole genome shotgun (WGS) entry which is preliminary data.</text>
</comment>
<keyword evidence="7 16" id="KW-0418">Kinase</keyword>
<dbReference type="RefSeq" id="WP_010986191.1">
    <property type="nucleotide sequence ID" value="NZ_BAABTN010000003.1"/>
</dbReference>
<dbReference type="CDD" id="cd00075">
    <property type="entry name" value="HATPase"/>
    <property type="match status" value="1"/>
</dbReference>
<organism evidence="16 17">
    <name type="scientific">Streptomyces avermitilis</name>
    <dbReference type="NCBI Taxonomy" id="33903"/>
    <lineage>
        <taxon>Bacteria</taxon>
        <taxon>Bacillati</taxon>
        <taxon>Actinomycetota</taxon>
        <taxon>Actinomycetes</taxon>
        <taxon>Kitasatosporales</taxon>
        <taxon>Streptomycetaceae</taxon>
        <taxon>Streptomyces</taxon>
    </lineage>
</organism>
<evidence type="ECO:0000256" key="7">
    <source>
        <dbReference type="ARBA" id="ARBA00022777"/>
    </source>
</evidence>
<comment type="catalytic activity">
    <reaction evidence="1">
        <text>ATP + protein L-histidine = ADP + protein N-phospho-L-histidine.</text>
        <dbReference type="EC" id="2.7.13.3"/>
    </reaction>
</comment>
<feature type="region of interest" description="Disordered" evidence="11">
    <location>
        <begin position="403"/>
        <end position="422"/>
    </location>
</feature>
<dbReference type="SMART" id="SM00304">
    <property type="entry name" value="HAMP"/>
    <property type="match status" value="1"/>
</dbReference>
<evidence type="ECO:0000256" key="11">
    <source>
        <dbReference type="SAM" id="MobiDB-lite"/>
    </source>
</evidence>
<dbReference type="PRINTS" id="PR00344">
    <property type="entry name" value="BCTRLSENSOR"/>
</dbReference>
<accession>A0A4D4MS50</accession>
<proteinExistence type="predicted"/>
<dbReference type="EMBL" id="BJHY01000001">
    <property type="protein sequence ID" value="GDY74953.1"/>
    <property type="molecule type" value="Genomic_DNA"/>
</dbReference>
<dbReference type="PANTHER" id="PTHR45436:SF5">
    <property type="entry name" value="SENSOR HISTIDINE KINASE TRCS"/>
    <property type="match status" value="1"/>
</dbReference>
<feature type="domain" description="Histidine kinase" evidence="13">
    <location>
        <begin position="266"/>
        <end position="546"/>
    </location>
</feature>
<dbReference type="Pfam" id="PF02518">
    <property type="entry name" value="HATPase_c"/>
    <property type="match status" value="1"/>
</dbReference>
<keyword evidence="4" id="KW-0597">Phosphoprotein</keyword>
<dbReference type="Gene3D" id="3.30.565.10">
    <property type="entry name" value="Histidine kinase-like ATPase, C-terminal domain"/>
    <property type="match status" value="1"/>
</dbReference>
<dbReference type="Proteomes" id="UP000302139">
    <property type="component" value="Unassembled WGS sequence"/>
</dbReference>
<dbReference type="PANTHER" id="PTHR45436">
    <property type="entry name" value="SENSOR HISTIDINE KINASE YKOH"/>
    <property type="match status" value="1"/>
</dbReference>
<feature type="domain" description="HAMP" evidence="14">
    <location>
        <begin position="205"/>
        <end position="258"/>
    </location>
</feature>
<evidence type="ECO:0000256" key="9">
    <source>
        <dbReference type="ARBA" id="ARBA00023012"/>
    </source>
</evidence>
<feature type="compositionally biased region" description="Basic and acidic residues" evidence="11">
    <location>
        <begin position="85"/>
        <end position="95"/>
    </location>
</feature>
<dbReference type="OMA" id="DTEPPQR"/>
<dbReference type="EC" id="2.7.13.3" evidence="3"/>
<dbReference type="GO" id="GO:0000155">
    <property type="term" value="F:phosphorelay sensor kinase activity"/>
    <property type="evidence" value="ECO:0007669"/>
    <property type="project" value="InterPro"/>
</dbReference>
<gene>
    <name evidence="16" type="primary">mprB_1</name>
    <name evidence="15" type="synonym">mprB_2</name>
    <name evidence="15" type="ORF">SAV14893_042500</name>
    <name evidence="16" type="ORF">SAV31267_044380</name>
</gene>
<dbReference type="InterPro" id="IPR036097">
    <property type="entry name" value="HisK_dim/P_sf"/>
</dbReference>
<dbReference type="InterPro" id="IPR004358">
    <property type="entry name" value="Sig_transdc_His_kin-like_C"/>
</dbReference>
<feature type="transmembrane region" description="Helical" evidence="12">
    <location>
        <begin position="21"/>
        <end position="45"/>
    </location>
</feature>
<evidence type="ECO:0000256" key="5">
    <source>
        <dbReference type="ARBA" id="ARBA00022679"/>
    </source>
</evidence>
<evidence type="ECO:0000256" key="1">
    <source>
        <dbReference type="ARBA" id="ARBA00000085"/>
    </source>
</evidence>
<dbReference type="Proteomes" id="UP000299211">
    <property type="component" value="Unassembled WGS sequence"/>
</dbReference>
<dbReference type="SUPFAM" id="SSF47384">
    <property type="entry name" value="Homodimeric domain of signal transducing histidine kinase"/>
    <property type="match status" value="1"/>
</dbReference>
<comment type="subcellular location">
    <subcellularLocation>
        <location evidence="2">Cell membrane</location>
    </subcellularLocation>
</comment>
<dbReference type="SUPFAM" id="SSF55874">
    <property type="entry name" value="ATPase domain of HSP90 chaperone/DNA topoisomerase II/histidine kinase"/>
    <property type="match status" value="1"/>
</dbReference>
<feature type="region of interest" description="Disordered" evidence="11">
    <location>
        <begin position="445"/>
        <end position="470"/>
    </location>
</feature>
<dbReference type="PROSITE" id="PS50109">
    <property type="entry name" value="HIS_KIN"/>
    <property type="match status" value="1"/>
</dbReference>
<dbReference type="Gene3D" id="6.10.340.10">
    <property type="match status" value="1"/>
</dbReference>
<dbReference type="InterPro" id="IPR050428">
    <property type="entry name" value="TCS_sensor_his_kinase"/>
</dbReference>
<keyword evidence="9" id="KW-0902">Two-component regulatory system</keyword>
<feature type="region of interest" description="Disordered" evidence="11">
    <location>
        <begin position="75"/>
        <end position="95"/>
    </location>
</feature>
<dbReference type="InterPro" id="IPR003594">
    <property type="entry name" value="HATPase_dom"/>
</dbReference>
<evidence type="ECO:0000313" key="16">
    <source>
        <dbReference type="EMBL" id="GDY74953.1"/>
    </source>
</evidence>
<evidence type="ECO:0000256" key="12">
    <source>
        <dbReference type="SAM" id="Phobius"/>
    </source>
</evidence>
<feature type="transmembrane region" description="Helical" evidence="12">
    <location>
        <begin position="185"/>
        <end position="204"/>
    </location>
</feature>
<evidence type="ECO:0000256" key="10">
    <source>
        <dbReference type="ARBA" id="ARBA00023136"/>
    </source>
</evidence>
<keyword evidence="6 12" id="KW-0812">Transmembrane</keyword>
<keyword evidence="8 12" id="KW-1133">Transmembrane helix</keyword>
<keyword evidence="5" id="KW-0808">Transferase</keyword>
<reference evidence="15 18" key="2">
    <citation type="submission" date="2019-04" db="EMBL/GenBank/DDBJ databases">
        <title>Draft genome sequences of Streptomyces avermitilis NBRC 14893.</title>
        <authorList>
            <person name="Komaki H."/>
            <person name="Tamura T."/>
            <person name="Hosoyama A."/>
        </authorList>
    </citation>
    <scope>NUCLEOTIDE SEQUENCE [LARGE SCALE GENOMIC DNA]</scope>
    <source>
        <strain evidence="15 18">NBRC 14893</strain>
    </source>
</reference>
<dbReference type="CDD" id="cd06225">
    <property type="entry name" value="HAMP"/>
    <property type="match status" value="1"/>
</dbReference>
<evidence type="ECO:0000256" key="3">
    <source>
        <dbReference type="ARBA" id="ARBA00012438"/>
    </source>
</evidence>
<protein>
    <recommendedName>
        <fullName evidence="3">histidine kinase</fullName>
        <ecNumber evidence="3">2.7.13.3</ecNumber>
    </recommendedName>
</protein>
<keyword evidence="10 12" id="KW-0472">Membrane</keyword>
<sequence length="551" mass="58624">MPLVSRLPRSLRTRLRGISSLRATFTLSFAAVAVGVTVLVGFLSYDAAARLVRLDQQTVFAQVVHDLREQVRHDALDPEDFASSDPDHDGPLDDIIRPSRTDVQVLGPGGAVADRGHPVLPVAAADRQVAEASSAGKLAEHKEVEVAGDFYRVAAVSLGHGRGAVQIAQQFSDTEDLLRQLQQRTFLLVGGVVIAAGLFGWWLARRITRRLVRLTAAAEDVARTRRLGIQVPVTGRDEVARLGRAFDRMLGRLAQSEEDQRRLVQDAGHELRTPLTSLRTNISMLRRIDELPPAAREELVADLALESRELTDLVNELVDLAAGQSDTEPVQRLDLGDLAEDVAIVARRRTGRDVIVRVTGDPTADGRPAALQRALSNLVENAAKFDRDGEEAIEIVVTGAAGAGTVRGPGTARPDTARASDSARSEALRASGSLRSDVLRASGSARSEVLRAPGSARSDGAAPSEAAVGPGSVRVEVRDRGPGIADADLTRVFDRFYRAADARSLPGSGLGLSIVREVAMSHGGTPFAYRRRGGGSVIGFTVGGGAPGEGE</sequence>
<name>A0A4D4MS50_STRAX</name>
<evidence type="ECO:0000313" key="15">
    <source>
        <dbReference type="EMBL" id="GDY64857.1"/>
    </source>
</evidence>
<evidence type="ECO:0000259" key="13">
    <source>
        <dbReference type="PROSITE" id="PS50109"/>
    </source>
</evidence>
<dbReference type="Pfam" id="PF00512">
    <property type="entry name" value="HisKA"/>
    <property type="match status" value="1"/>
</dbReference>
<dbReference type="InterPro" id="IPR005467">
    <property type="entry name" value="His_kinase_dom"/>
</dbReference>
<dbReference type="GeneID" id="41541851"/>
<dbReference type="CDD" id="cd00082">
    <property type="entry name" value="HisKA"/>
    <property type="match status" value="1"/>
</dbReference>
<dbReference type="Pfam" id="PF00672">
    <property type="entry name" value="HAMP"/>
    <property type="match status" value="1"/>
</dbReference>
<dbReference type="AlphaFoldDB" id="A0A4D4MS50"/>
<evidence type="ECO:0000313" key="18">
    <source>
        <dbReference type="Proteomes" id="UP000302139"/>
    </source>
</evidence>
<evidence type="ECO:0000256" key="8">
    <source>
        <dbReference type="ARBA" id="ARBA00022989"/>
    </source>
</evidence>
<evidence type="ECO:0000256" key="6">
    <source>
        <dbReference type="ARBA" id="ARBA00022692"/>
    </source>
</evidence>
<evidence type="ECO:0000259" key="14">
    <source>
        <dbReference type="PROSITE" id="PS50885"/>
    </source>
</evidence>
<dbReference type="InterPro" id="IPR003661">
    <property type="entry name" value="HisK_dim/P_dom"/>
</dbReference>
<dbReference type="InterPro" id="IPR003660">
    <property type="entry name" value="HAMP_dom"/>
</dbReference>
<dbReference type="SMART" id="SM00388">
    <property type="entry name" value="HisKA"/>
    <property type="match status" value="1"/>
</dbReference>
<dbReference type="GO" id="GO:0005886">
    <property type="term" value="C:plasma membrane"/>
    <property type="evidence" value="ECO:0007669"/>
    <property type="project" value="UniProtKB-SubCell"/>
</dbReference>
<dbReference type="Gene3D" id="1.10.287.130">
    <property type="match status" value="1"/>
</dbReference>
<dbReference type="SUPFAM" id="SSF158472">
    <property type="entry name" value="HAMP domain-like"/>
    <property type="match status" value="1"/>
</dbReference>
<dbReference type="PROSITE" id="PS50885">
    <property type="entry name" value="HAMP"/>
    <property type="match status" value="1"/>
</dbReference>
<evidence type="ECO:0000313" key="17">
    <source>
        <dbReference type="Proteomes" id="UP000299211"/>
    </source>
</evidence>
<evidence type="ECO:0000256" key="2">
    <source>
        <dbReference type="ARBA" id="ARBA00004236"/>
    </source>
</evidence>
<dbReference type="SMART" id="SM00387">
    <property type="entry name" value="HATPase_c"/>
    <property type="match status" value="1"/>
</dbReference>
<reference evidence="16 17" key="1">
    <citation type="submission" date="2019-04" db="EMBL/GenBank/DDBJ databases">
        <title>Draft genome sequences of Streptomyces avermitilis ATCC 31267.</title>
        <authorList>
            <person name="Komaki H."/>
            <person name="Tamura T."/>
            <person name="Hosoyama A."/>
        </authorList>
    </citation>
    <scope>NUCLEOTIDE SEQUENCE [LARGE SCALE GENOMIC DNA]</scope>
    <source>
        <strain evidence="16 17">ATCC 31267</strain>
    </source>
</reference>
<evidence type="ECO:0000256" key="4">
    <source>
        <dbReference type="ARBA" id="ARBA00022553"/>
    </source>
</evidence>
<dbReference type="InterPro" id="IPR036890">
    <property type="entry name" value="HATPase_C_sf"/>
</dbReference>